<name>A0A7E4V584_PANRE</name>
<evidence type="ECO:0000313" key="2">
    <source>
        <dbReference type="WBParaSite" id="Pan_g16671.t2"/>
    </source>
</evidence>
<dbReference type="WBParaSite" id="Pan_g16671.t2">
    <property type="protein sequence ID" value="Pan_g16671.t2"/>
    <property type="gene ID" value="Pan_g16671"/>
</dbReference>
<dbReference type="Proteomes" id="UP000492821">
    <property type="component" value="Unassembled WGS sequence"/>
</dbReference>
<dbReference type="AlphaFoldDB" id="A0A7E4V584"/>
<keyword evidence="1" id="KW-1185">Reference proteome</keyword>
<reference evidence="2" key="2">
    <citation type="submission" date="2020-10" db="UniProtKB">
        <authorList>
            <consortium name="WormBaseParasite"/>
        </authorList>
    </citation>
    <scope>IDENTIFICATION</scope>
</reference>
<proteinExistence type="predicted"/>
<evidence type="ECO:0000313" key="1">
    <source>
        <dbReference type="Proteomes" id="UP000492821"/>
    </source>
</evidence>
<organism evidence="1 2">
    <name type="scientific">Panagrellus redivivus</name>
    <name type="common">Microworm</name>
    <dbReference type="NCBI Taxonomy" id="6233"/>
    <lineage>
        <taxon>Eukaryota</taxon>
        <taxon>Metazoa</taxon>
        <taxon>Ecdysozoa</taxon>
        <taxon>Nematoda</taxon>
        <taxon>Chromadorea</taxon>
        <taxon>Rhabditida</taxon>
        <taxon>Tylenchina</taxon>
        <taxon>Panagrolaimomorpha</taxon>
        <taxon>Panagrolaimoidea</taxon>
        <taxon>Panagrolaimidae</taxon>
        <taxon>Panagrellus</taxon>
    </lineage>
</organism>
<accession>A0A7E4V584</accession>
<protein>
    <submittedName>
        <fullName evidence="2">VOC domain-containing protein</fullName>
    </submittedName>
</protein>
<sequence length="474" mass="51153">MMLRHPVPHRDGQLYNLAEARVHGHEPAYSTSASTDLTSSGCGSTSSVSIASSDVSEQCGTTGSTASSVPTPVPSQSMLDVMEANCSPTLHLQIAPKVSEFLDEGDVIASKHILAKLCQAVVENTCHHARKVQGLDDDRLMLQEAINNAVAVLGEDLDITKTTLSESFVKKLDTLDEQMNALEAVAGVFKELDIIETILNSMGPVIETELDTVDLMKKNLNMQDRLVNKIAELEARSIKHKTVSEALDYGNPKMLRNALREEVRHYGTGETEYSIPSILAEMTSFQRDLDVTRRFYENCLGLPVVDFTYINNLIEEVKEDLSEDIATVTRDENYGDCGAFALSPVSSGFTERVDSLTSIDSQSVLSSTKALEGALPSIVSPVSPISGMSSETEAISTEVSTSSLPESNSVSNETSLTDVFPAKLSQTASLFAKFEDYVAHVPLSEKTALSSSLHTACSLVDTSVNNTESSTIAI</sequence>
<reference evidence="1" key="1">
    <citation type="journal article" date="2013" name="Genetics">
        <title>The draft genome and transcriptome of Panagrellus redivivus are shaped by the harsh demands of a free-living lifestyle.</title>
        <authorList>
            <person name="Srinivasan J."/>
            <person name="Dillman A.R."/>
            <person name="Macchietto M.G."/>
            <person name="Heikkinen L."/>
            <person name="Lakso M."/>
            <person name="Fracchia K.M."/>
            <person name="Antoshechkin I."/>
            <person name="Mortazavi A."/>
            <person name="Wong G."/>
            <person name="Sternberg P.W."/>
        </authorList>
    </citation>
    <scope>NUCLEOTIDE SEQUENCE [LARGE SCALE GENOMIC DNA]</scope>
    <source>
        <strain evidence="1">MT8872</strain>
    </source>
</reference>